<dbReference type="GO" id="GO:0005047">
    <property type="term" value="F:signal recognition particle binding"/>
    <property type="evidence" value="ECO:0007669"/>
    <property type="project" value="TreeGrafter"/>
</dbReference>
<evidence type="ECO:0000256" key="1">
    <source>
        <dbReference type="ARBA" id="ARBA00004170"/>
    </source>
</evidence>
<keyword evidence="7" id="KW-0966">Cell projection</keyword>
<comment type="subcellular location">
    <subcellularLocation>
        <location evidence="1">Membrane</location>
        <topology evidence="1">Peripheral membrane protein</topology>
    </subcellularLocation>
</comment>
<name>A0A645GF42_9ZZZZ</name>
<evidence type="ECO:0000313" key="7">
    <source>
        <dbReference type="EMBL" id="MPN25537.1"/>
    </source>
</evidence>
<dbReference type="GO" id="GO:0006614">
    <property type="term" value="P:SRP-dependent cotranslational protein targeting to membrane"/>
    <property type="evidence" value="ECO:0007669"/>
    <property type="project" value="InterPro"/>
</dbReference>
<keyword evidence="7" id="KW-0969">Cilium</keyword>
<evidence type="ECO:0000256" key="2">
    <source>
        <dbReference type="ARBA" id="ARBA00008531"/>
    </source>
</evidence>
<dbReference type="SMART" id="SM00962">
    <property type="entry name" value="SRP54"/>
    <property type="match status" value="1"/>
</dbReference>
<dbReference type="Gene3D" id="3.40.50.300">
    <property type="entry name" value="P-loop containing nucleotide triphosphate hydrolases"/>
    <property type="match status" value="1"/>
</dbReference>
<evidence type="ECO:0000256" key="3">
    <source>
        <dbReference type="ARBA" id="ARBA00022741"/>
    </source>
</evidence>
<keyword evidence="5" id="KW-0472">Membrane</keyword>
<dbReference type="PANTHER" id="PTHR43134">
    <property type="entry name" value="SIGNAL RECOGNITION PARTICLE RECEPTOR SUBUNIT ALPHA"/>
    <property type="match status" value="1"/>
</dbReference>
<feature type="domain" description="SRP54-type proteins GTP-binding" evidence="6">
    <location>
        <begin position="85"/>
        <end position="182"/>
    </location>
</feature>
<dbReference type="InterPro" id="IPR027417">
    <property type="entry name" value="P-loop_NTPase"/>
</dbReference>
<dbReference type="PANTHER" id="PTHR43134:SF3">
    <property type="entry name" value="FLAGELLAR BIOSYNTHESIS PROTEIN FLHF"/>
    <property type="match status" value="1"/>
</dbReference>
<dbReference type="Pfam" id="PF00448">
    <property type="entry name" value="SRP54"/>
    <property type="match status" value="1"/>
</dbReference>
<sequence>MLKDVVNDISENVKYKYTGTMPPNLAQVFKILRNSDISEELALEIAGKIMLKGVANDFTQALNEAKRLLLTKLSFTNPIAKIDSKQIVSFLGPTGSGKTTTLIKLAIVCKLLHKFRILIVSTDTYKVGGSEQLQTLASISGIAFTVAYTPAELRKIVNEETKYDMIMIDTVGRNPNNLDELNSI</sequence>
<evidence type="ECO:0000259" key="6">
    <source>
        <dbReference type="SMART" id="SM00962"/>
    </source>
</evidence>
<dbReference type="EMBL" id="VSSQ01074748">
    <property type="protein sequence ID" value="MPN25537.1"/>
    <property type="molecule type" value="Genomic_DNA"/>
</dbReference>
<reference evidence="7" key="1">
    <citation type="submission" date="2019-08" db="EMBL/GenBank/DDBJ databases">
        <authorList>
            <person name="Kucharzyk K."/>
            <person name="Murdoch R.W."/>
            <person name="Higgins S."/>
            <person name="Loffler F."/>
        </authorList>
    </citation>
    <scope>NUCLEOTIDE SEQUENCE</scope>
</reference>
<evidence type="ECO:0000256" key="4">
    <source>
        <dbReference type="ARBA" id="ARBA00023134"/>
    </source>
</evidence>
<proteinExistence type="inferred from homology"/>
<dbReference type="AlphaFoldDB" id="A0A645GF42"/>
<dbReference type="GO" id="GO:0005886">
    <property type="term" value="C:plasma membrane"/>
    <property type="evidence" value="ECO:0007669"/>
    <property type="project" value="TreeGrafter"/>
</dbReference>
<keyword evidence="4" id="KW-0342">GTP-binding</keyword>
<comment type="caution">
    <text evidence="7">The sequence shown here is derived from an EMBL/GenBank/DDBJ whole genome shotgun (WGS) entry which is preliminary data.</text>
</comment>
<gene>
    <name evidence="7" type="primary">flhF_9</name>
    <name evidence="7" type="ORF">SDC9_172949</name>
</gene>
<dbReference type="SUPFAM" id="SSF52540">
    <property type="entry name" value="P-loop containing nucleoside triphosphate hydrolases"/>
    <property type="match status" value="1"/>
</dbReference>
<organism evidence="7">
    <name type="scientific">bioreactor metagenome</name>
    <dbReference type="NCBI Taxonomy" id="1076179"/>
    <lineage>
        <taxon>unclassified sequences</taxon>
        <taxon>metagenomes</taxon>
        <taxon>ecological metagenomes</taxon>
    </lineage>
</organism>
<evidence type="ECO:0000256" key="5">
    <source>
        <dbReference type="ARBA" id="ARBA00023136"/>
    </source>
</evidence>
<dbReference type="GO" id="GO:0005525">
    <property type="term" value="F:GTP binding"/>
    <property type="evidence" value="ECO:0007669"/>
    <property type="project" value="UniProtKB-KW"/>
</dbReference>
<keyword evidence="7" id="KW-0282">Flagellum</keyword>
<dbReference type="InterPro" id="IPR000897">
    <property type="entry name" value="SRP54_GTPase_dom"/>
</dbReference>
<keyword evidence="3" id="KW-0547">Nucleotide-binding</keyword>
<comment type="similarity">
    <text evidence="2">Belongs to the GTP-binding SRP family.</text>
</comment>
<dbReference type="Gene3D" id="1.20.120.1380">
    <property type="entry name" value="Flagellar FlhF biosynthesis protein, N domain"/>
    <property type="match status" value="1"/>
</dbReference>
<protein>
    <submittedName>
        <fullName evidence="7">Flagellar biosynthesis protein FlhF</fullName>
    </submittedName>
</protein>
<accession>A0A645GF42</accession>
<dbReference type="GO" id="GO:0003924">
    <property type="term" value="F:GTPase activity"/>
    <property type="evidence" value="ECO:0007669"/>
    <property type="project" value="TreeGrafter"/>
</dbReference>